<proteinExistence type="predicted"/>
<keyword evidence="3" id="KW-0378">Hydrolase</keyword>
<feature type="domain" description="SGNH hydrolase-type esterase" evidence="2">
    <location>
        <begin position="223"/>
        <end position="412"/>
    </location>
</feature>
<evidence type="ECO:0000313" key="4">
    <source>
        <dbReference type="Proteomes" id="UP000728647"/>
    </source>
</evidence>
<dbReference type="CDD" id="cd01830">
    <property type="entry name" value="XynE_like"/>
    <property type="match status" value="1"/>
</dbReference>
<sequence length="447" mass="47008">MTGSTRRETLKSLGAVSGLVLGGTGADVLTGDSPTDTERPPGRSGTEFVGTWTASPMAPNDEGLSREGFEDETLRLMVRTSVGGNGVRIRLSNTFGDGPVTFDRASVGIRAESGSAAIEPGTLRQLTFGGDDDVTITAGGRVLSDPADLHVEPEQDLAVNLYTAAPTGPTTLHHLETKTSFVAESGDHTDETGADAFTTEISQWFYLDGVEVVSPETNGAIVCLGNSITDGFESTYDANATYPDFLAERINESGSLQKSVLNAGISANRVLSKGAGENALARFDRDVIAQTGVTDVLLLEGINDIGAGTGAGSETLTAEDLIDGYRQLIRRAHAKGLRIIGGTLTPMKDNPHYTPEGEEIRQTVNAFIRTSDAFDGVVDFDAAIRDPDDPERMLPKYDSGDNLHPGDAGYEAMAEAVDLSLFRGRGRNGGKGHGKNEGRGGSPGKAD</sequence>
<dbReference type="GO" id="GO:0016787">
    <property type="term" value="F:hydrolase activity"/>
    <property type="evidence" value="ECO:0007669"/>
    <property type="project" value="UniProtKB-KW"/>
</dbReference>
<feature type="compositionally biased region" description="Basic residues" evidence="1">
    <location>
        <begin position="424"/>
        <end position="433"/>
    </location>
</feature>
<feature type="region of interest" description="Disordered" evidence="1">
    <location>
        <begin position="24"/>
        <end position="65"/>
    </location>
</feature>
<dbReference type="PANTHER" id="PTHR43784:SF2">
    <property type="entry name" value="GDSL-LIKE LIPASE_ACYLHYDROLASE, PUTATIVE (AFU_ORTHOLOGUE AFUA_2G00820)-RELATED"/>
    <property type="match status" value="1"/>
</dbReference>
<feature type="region of interest" description="Disordered" evidence="1">
    <location>
        <begin position="423"/>
        <end position="447"/>
    </location>
</feature>
<organism evidence="3 4">
    <name type="scientific">Haloterrigena gelatinilytica</name>
    <dbReference type="NCBI Taxonomy" id="2741724"/>
    <lineage>
        <taxon>Archaea</taxon>
        <taxon>Methanobacteriati</taxon>
        <taxon>Methanobacteriota</taxon>
        <taxon>Stenosarchaea group</taxon>
        <taxon>Halobacteria</taxon>
        <taxon>Halobacteriales</taxon>
        <taxon>Natrialbaceae</taxon>
        <taxon>Haloterrigena</taxon>
    </lineage>
</organism>
<dbReference type="InterPro" id="IPR053140">
    <property type="entry name" value="GDSL_Rv0518-like"/>
</dbReference>
<evidence type="ECO:0000313" key="3">
    <source>
        <dbReference type="EMBL" id="NUB93725.1"/>
    </source>
</evidence>
<dbReference type="AlphaFoldDB" id="A0A8J8GUJ9"/>
<dbReference type="InterPro" id="IPR013830">
    <property type="entry name" value="SGNH_hydro"/>
</dbReference>
<protein>
    <submittedName>
        <fullName evidence="3">SGNH/GDSL hydrolase family protein</fullName>
    </submittedName>
</protein>
<evidence type="ECO:0000259" key="2">
    <source>
        <dbReference type="Pfam" id="PF13472"/>
    </source>
</evidence>
<dbReference type="Proteomes" id="UP000728647">
    <property type="component" value="Unassembled WGS sequence"/>
</dbReference>
<comment type="caution">
    <text evidence="3">The sequence shown here is derived from an EMBL/GenBank/DDBJ whole genome shotgun (WGS) entry which is preliminary data.</text>
</comment>
<dbReference type="InterPro" id="IPR036514">
    <property type="entry name" value="SGNH_hydro_sf"/>
</dbReference>
<gene>
    <name evidence="3" type="ORF">HT576_22355</name>
</gene>
<dbReference type="SUPFAM" id="SSF52266">
    <property type="entry name" value="SGNH hydrolase"/>
    <property type="match status" value="1"/>
</dbReference>
<reference evidence="3" key="1">
    <citation type="submission" date="2020-06" db="EMBL/GenBank/DDBJ databases">
        <title>Haloterrigena sp. nov., an extremely halophilic archaeon isolated from a saline sediment.</title>
        <authorList>
            <person name="Liu B.-B."/>
        </authorList>
    </citation>
    <scope>NUCLEOTIDE SEQUENCE</scope>
    <source>
        <strain evidence="3">SYSU A121-1</strain>
    </source>
</reference>
<dbReference type="EMBL" id="JABURA010000003">
    <property type="protein sequence ID" value="NUB93725.1"/>
    <property type="molecule type" value="Genomic_DNA"/>
</dbReference>
<name>A0A8J8GUJ9_9EURY</name>
<dbReference type="Gene3D" id="3.40.50.1110">
    <property type="entry name" value="SGNH hydrolase"/>
    <property type="match status" value="1"/>
</dbReference>
<dbReference type="PANTHER" id="PTHR43784">
    <property type="entry name" value="GDSL-LIKE LIPASE/ACYLHYDROLASE, PUTATIVE (AFU_ORTHOLOGUE AFUA_2G00820)-RELATED"/>
    <property type="match status" value="1"/>
</dbReference>
<accession>A0A8J8GUJ9</accession>
<dbReference type="OrthoDB" id="351170at2157"/>
<dbReference type="Pfam" id="PF13472">
    <property type="entry name" value="Lipase_GDSL_2"/>
    <property type="match status" value="1"/>
</dbReference>
<evidence type="ECO:0000256" key="1">
    <source>
        <dbReference type="SAM" id="MobiDB-lite"/>
    </source>
</evidence>